<evidence type="ECO:0000259" key="1">
    <source>
        <dbReference type="Pfam" id="PF25597"/>
    </source>
</evidence>
<gene>
    <name evidence="2" type="ORF">QBC32DRAFT_176819</name>
</gene>
<reference evidence="2" key="2">
    <citation type="submission" date="2023-06" db="EMBL/GenBank/DDBJ databases">
        <authorList>
            <consortium name="Lawrence Berkeley National Laboratory"/>
            <person name="Mondo S.J."/>
            <person name="Hensen N."/>
            <person name="Bonometti L."/>
            <person name="Westerberg I."/>
            <person name="Brannstrom I.O."/>
            <person name="Guillou S."/>
            <person name="Cros-Aarteil S."/>
            <person name="Calhoun S."/>
            <person name="Haridas S."/>
            <person name="Kuo A."/>
            <person name="Pangilinan J."/>
            <person name="Riley R."/>
            <person name="Labutti K."/>
            <person name="Andreopoulos B."/>
            <person name="Lipzen A."/>
            <person name="Chen C."/>
            <person name="Yanf M."/>
            <person name="Daum C."/>
            <person name="Ng V."/>
            <person name="Clum A."/>
            <person name="Steindorff A."/>
            <person name="Ohm R."/>
            <person name="Martin F."/>
            <person name="Silar P."/>
            <person name="Natvig D."/>
            <person name="Lalanne C."/>
            <person name="Gautier V."/>
            <person name="Ament-Velasquez S.L."/>
            <person name="Kruys A."/>
            <person name="Hutchinson M.I."/>
            <person name="Powell A.J."/>
            <person name="Barry K."/>
            <person name="Miller A.N."/>
            <person name="Grigoriev I.V."/>
            <person name="Debuchy R."/>
            <person name="Gladieux P."/>
            <person name="Thoren M.H."/>
            <person name="Johannesson H."/>
        </authorList>
    </citation>
    <scope>NUCLEOTIDE SEQUENCE</scope>
    <source>
        <strain evidence="2">CBS 626.80</strain>
    </source>
</reference>
<dbReference type="InterPro" id="IPR057670">
    <property type="entry name" value="SH3_retrovirus"/>
</dbReference>
<protein>
    <recommendedName>
        <fullName evidence="1">Retroviral polymerase SH3-like domain-containing protein</fullName>
    </recommendedName>
</protein>
<organism evidence="2 3">
    <name type="scientific">Pseudoneurospora amorphoporcata</name>
    <dbReference type="NCBI Taxonomy" id="241081"/>
    <lineage>
        <taxon>Eukaryota</taxon>
        <taxon>Fungi</taxon>
        <taxon>Dikarya</taxon>
        <taxon>Ascomycota</taxon>
        <taxon>Pezizomycotina</taxon>
        <taxon>Sordariomycetes</taxon>
        <taxon>Sordariomycetidae</taxon>
        <taxon>Sordariales</taxon>
        <taxon>Sordariaceae</taxon>
        <taxon>Pseudoneurospora</taxon>
    </lineage>
</organism>
<keyword evidence="3" id="KW-1185">Reference proteome</keyword>
<evidence type="ECO:0000313" key="3">
    <source>
        <dbReference type="Proteomes" id="UP001303222"/>
    </source>
</evidence>
<name>A0AAN6NM13_9PEZI</name>
<dbReference type="AlphaFoldDB" id="A0AAN6NM13"/>
<accession>A0AAN6NM13</accession>
<feature type="non-terminal residue" evidence="2">
    <location>
        <position position="1"/>
    </location>
</feature>
<feature type="domain" description="Retroviral polymerase SH3-like" evidence="1">
    <location>
        <begin position="19"/>
        <end position="79"/>
    </location>
</feature>
<reference evidence="2" key="1">
    <citation type="journal article" date="2023" name="Mol. Phylogenet. Evol.">
        <title>Genome-scale phylogeny and comparative genomics of the fungal order Sordariales.</title>
        <authorList>
            <person name="Hensen N."/>
            <person name="Bonometti L."/>
            <person name="Westerberg I."/>
            <person name="Brannstrom I.O."/>
            <person name="Guillou S."/>
            <person name="Cros-Aarteil S."/>
            <person name="Calhoun S."/>
            <person name="Haridas S."/>
            <person name="Kuo A."/>
            <person name="Mondo S."/>
            <person name="Pangilinan J."/>
            <person name="Riley R."/>
            <person name="LaButti K."/>
            <person name="Andreopoulos B."/>
            <person name="Lipzen A."/>
            <person name="Chen C."/>
            <person name="Yan M."/>
            <person name="Daum C."/>
            <person name="Ng V."/>
            <person name="Clum A."/>
            <person name="Steindorff A."/>
            <person name="Ohm R.A."/>
            <person name="Martin F."/>
            <person name="Silar P."/>
            <person name="Natvig D.O."/>
            <person name="Lalanne C."/>
            <person name="Gautier V."/>
            <person name="Ament-Velasquez S.L."/>
            <person name="Kruys A."/>
            <person name="Hutchinson M.I."/>
            <person name="Powell A.J."/>
            <person name="Barry K."/>
            <person name="Miller A.N."/>
            <person name="Grigoriev I.V."/>
            <person name="Debuchy R."/>
            <person name="Gladieux P."/>
            <person name="Hiltunen Thoren M."/>
            <person name="Johannesson H."/>
        </authorList>
    </citation>
    <scope>NUCLEOTIDE SEQUENCE</scope>
    <source>
        <strain evidence="2">CBS 626.80</strain>
    </source>
</reference>
<proteinExistence type="predicted"/>
<comment type="caution">
    <text evidence="2">The sequence shown here is derived from an EMBL/GenBank/DDBJ whole genome shotgun (WGS) entry which is preliminary data.</text>
</comment>
<dbReference type="Proteomes" id="UP001303222">
    <property type="component" value="Unassembled WGS sequence"/>
</dbReference>
<dbReference type="Pfam" id="PF25597">
    <property type="entry name" value="SH3_retrovirus"/>
    <property type="match status" value="1"/>
</dbReference>
<feature type="non-terminal residue" evidence="2">
    <location>
        <position position="83"/>
    </location>
</feature>
<dbReference type="EMBL" id="MU859269">
    <property type="protein sequence ID" value="KAK3948337.1"/>
    <property type="molecule type" value="Genomic_DNA"/>
</dbReference>
<sequence length="83" mass="9747">YSADQCQPNICHLRVYGATAYIYINNRKQRPKGRKILAKAVVRKLYGYESLTRKVYKIRLNNGGKIIRTRNAKFIEERHPLNP</sequence>
<evidence type="ECO:0000313" key="2">
    <source>
        <dbReference type="EMBL" id="KAK3948337.1"/>
    </source>
</evidence>